<name>A0A9N9CJN1_9GLOM</name>
<evidence type="ECO:0000256" key="1">
    <source>
        <dbReference type="SAM" id="MobiDB-lite"/>
    </source>
</evidence>
<proteinExistence type="predicted"/>
<gene>
    <name evidence="2" type="ORF">DEBURN_LOCUS9582</name>
</gene>
<reference evidence="2" key="1">
    <citation type="submission" date="2021-06" db="EMBL/GenBank/DDBJ databases">
        <authorList>
            <person name="Kallberg Y."/>
            <person name="Tangrot J."/>
            <person name="Rosling A."/>
        </authorList>
    </citation>
    <scope>NUCLEOTIDE SEQUENCE</scope>
    <source>
        <strain evidence="2">AZ414A</strain>
    </source>
</reference>
<dbReference type="Proteomes" id="UP000789706">
    <property type="component" value="Unassembled WGS sequence"/>
</dbReference>
<evidence type="ECO:0000313" key="2">
    <source>
        <dbReference type="EMBL" id="CAG8602353.1"/>
    </source>
</evidence>
<protein>
    <submittedName>
        <fullName evidence="2">1271_t:CDS:1</fullName>
    </submittedName>
</protein>
<dbReference type="AlphaFoldDB" id="A0A9N9CJN1"/>
<organism evidence="2 3">
    <name type="scientific">Diversispora eburnea</name>
    <dbReference type="NCBI Taxonomy" id="1213867"/>
    <lineage>
        <taxon>Eukaryota</taxon>
        <taxon>Fungi</taxon>
        <taxon>Fungi incertae sedis</taxon>
        <taxon>Mucoromycota</taxon>
        <taxon>Glomeromycotina</taxon>
        <taxon>Glomeromycetes</taxon>
        <taxon>Diversisporales</taxon>
        <taxon>Diversisporaceae</taxon>
        <taxon>Diversispora</taxon>
    </lineage>
</organism>
<feature type="compositionally biased region" description="Basic residues" evidence="1">
    <location>
        <begin position="37"/>
        <end position="49"/>
    </location>
</feature>
<comment type="caution">
    <text evidence="2">The sequence shown here is derived from an EMBL/GenBank/DDBJ whole genome shotgun (WGS) entry which is preliminary data.</text>
</comment>
<keyword evidence="3" id="KW-1185">Reference proteome</keyword>
<accession>A0A9N9CJN1</accession>
<evidence type="ECO:0000313" key="3">
    <source>
        <dbReference type="Proteomes" id="UP000789706"/>
    </source>
</evidence>
<dbReference type="EMBL" id="CAJVPK010001926">
    <property type="protein sequence ID" value="CAG8602353.1"/>
    <property type="molecule type" value="Genomic_DNA"/>
</dbReference>
<sequence>MTDRMHQDVLRKWKCRDNETPEQCEKRQACDWENKTKKAAKTKNQRKARLVREREQKRKRRALNKGLSLESVDKFK</sequence>
<feature type="region of interest" description="Disordered" evidence="1">
    <location>
        <begin position="35"/>
        <end position="76"/>
    </location>
</feature>